<organism evidence="2">
    <name type="scientific">Neisseria gonorrhoeae</name>
    <dbReference type="NCBI Taxonomy" id="485"/>
    <lineage>
        <taxon>Bacteria</taxon>
        <taxon>Pseudomonadati</taxon>
        <taxon>Pseudomonadota</taxon>
        <taxon>Betaproteobacteria</taxon>
        <taxon>Neisseriales</taxon>
        <taxon>Neisseriaceae</taxon>
        <taxon>Neisseria</taxon>
    </lineage>
</organism>
<evidence type="ECO:0000259" key="1">
    <source>
        <dbReference type="Pfam" id="PF16078"/>
    </source>
</evidence>
<evidence type="ECO:0000313" key="2">
    <source>
        <dbReference type="EMBL" id="SUA21151.1"/>
    </source>
</evidence>
<reference evidence="2" key="1">
    <citation type="submission" date="2018-06" db="EMBL/GenBank/DDBJ databases">
        <authorList>
            <consortium name="Pathogen Informatics"/>
            <person name="Doyle S."/>
        </authorList>
    </citation>
    <scope>NUCLEOTIDE SEQUENCE [LARGE SCALE GENOMIC DNA]</scope>
    <source>
        <strain evidence="2">NCTC11421</strain>
    </source>
</reference>
<dbReference type="AlphaFoldDB" id="A0A378VY89"/>
<dbReference type="InterPro" id="IPR032106">
    <property type="entry name" value="2-oxogl_dehyd_N"/>
</dbReference>
<proteinExistence type="predicted"/>
<accession>A0A378VY89</accession>
<dbReference type="Pfam" id="PF16078">
    <property type="entry name" value="2-oxogl_dehyd_N"/>
    <property type="match status" value="1"/>
</dbReference>
<gene>
    <name evidence="2" type="primary">sucA_1</name>
    <name evidence="2" type="ORF">NCTC11421_01259</name>
</gene>
<sequence length="32" mass="3850">MMDEKLNFSYLFGSNAPYIEELYEAFWKPRCG</sequence>
<dbReference type="EMBL" id="UGRI01000001">
    <property type="protein sequence ID" value="SUA21151.1"/>
    <property type="molecule type" value="Genomic_DNA"/>
</dbReference>
<feature type="domain" description="2-oxoglutarate dehydrogenase E1 component N-terminal" evidence="1">
    <location>
        <begin position="9"/>
        <end position="26"/>
    </location>
</feature>
<name>A0A378VY89_NEIGO</name>
<protein>
    <submittedName>
        <fullName evidence="2">2-oxoglutarate dehydrogenase E1</fullName>
    </submittedName>
</protein>